<dbReference type="AlphaFoldDB" id="A0A4R2LYI0"/>
<proteinExistence type="predicted"/>
<dbReference type="PANTHER" id="PTHR43214:SF42">
    <property type="entry name" value="TRANSCRIPTIONAL REGULATORY PROTEIN DESR"/>
    <property type="match status" value="1"/>
</dbReference>
<dbReference type="InterPro" id="IPR016032">
    <property type="entry name" value="Sig_transdc_resp-reg_C-effctor"/>
</dbReference>
<dbReference type="OrthoDB" id="5497412at2"/>
<accession>A0A4R2LYI0</accession>
<organism evidence="3 4">
    <name type="scientific">Rubrivivax gelatinosus</name>
    <name type="common">Rhodocyclus gelatinosus</name>
    <name type="synonym">Rhodopseudomonas gelatinosa</name>
    <dbReference type="NCBI Taxonomy" id="28068"/>
    <lineage>
        <taxon>Bacteria</taxon>
        <taxon>Pseudomonadati</taxon>
        <taxon>Pseudomonadota</taxon>
        <taxon>Betaproteobacteria</taxon>
        <taxon>Burkholderiales</taxon>
        <taxon>Sphaerotilaceae</taxon>
        <taxon>Rubrivivax</taxon>
    </lineage>
</organism>
<keyword evidence="1" id="KW-0238">DNA-binding</keyword>
<dbReference type="SUPFAM" id="SSF46894">
    <property type="entry name" value="C-terminal effector domain of the bipartite response regulators"/>
    <property type="match status" value="1"/>
</dbReference>
<feature type="domain" description="HTH luxR-type" evidence="2">
    <location>
        <begin position="319"/>
        <end position="376"/>
    </location>
</feature>
<dbReference type="SMART" id="SM00421">
    <property type="entry name" value="HTH_LUXR"/>
    <property type="match status" value="1"/>
</dbReference>
<dbReference type="PANTHER" id="PTHR43214">
    <property type="entry name" value="TWO-COMPONENT RESPONSE REGULATOR"/>
    <property type="match status" value="1"/>
</dbReference>
<dbReference type="RefSeq" id="WP_132649043.1">
    <property type="nucleotide sequence ID" value="NZ_CP181386.1"/>
</dbReference>
<reference evidence="3 4" key="1">
    <citation type="submission" date="2019-03" db="EMBL/GenBank/DDBJ databases">
        <title>Genomic Encyclopedia of Type Strains, Phase IV (KMG-IV): sequencing the most valuable type-strain genomes for metagenomic binning, comparative biology and taxonomic classification.</title>
        <authorList>
            <person name="Goeker M."/>
        </authorList>
    </citation>
    <scope>NUCLEOTIDE SEQUENCE [LARGE SCALE GENOMIC DNA]</scope>
    <source>
        <strain evidence="3 4">DSM 1709</strain>
    </source>
</reference>
<evidence type="ECO:0000313" key="4">
    <source>
        <dbReference type="Proteomes" id="UP000295106"/>
    </source>
</evidence>
<dbReference type="Gene3D" id="1.10.10.10">
    <property type="entry name" value="Winged helix-like DNA-binding domain superfamily/Winged helix DNA-binding domain"/>
    <property type="match status" value="1"/>
</dbReference>
<sequence length="384" mass="41638">MARSAVMAPEATTPAPPHELVHAIHAAGADDESWPEVLDRLRSHLGARAVTLVHHEFLGGGEVTLYESATGGTGGMTEYAARNPWFMSSCDYQPGRVMTGDELISTPDLRRTDFYREVLQPRGLLHLLCGVVDQRQRGAHVLAAYRAENEPAFDAAQKAELQLLLQHVTLSMRSQWRWQEAHDLAHALLRLSDQDTNPAILVSADGEPVHTNAAGARLLERRHGLRVDGGRVVAAHPHDRRLLAETIARVAHEAPGAEAARPAVLTLAGTADDEPIVVVVRPAGAVFRRHAGSPRGLAMVAVRGAQPRHDPAACVFARQYELTAAQARVSALVFSGQSLATIARSLGLSDNTVRSHLKQVFQKTDTHSQMELVHLHARVCSALP</sequence>
<dbReference type="GO" id="GO:0006355">
    <property type="term" value="P:regulation of DNA-templated transcription"/>
    <property type="evidence" value="ECO:0007669"/>
    <property type="project" value="InterPro"/>
</dbReference>
<comment type="caution">
    <text evidence="3">The sequence shown here is derived from an EMBL/GenBank/DDBJ whole genome shotgun (WGS) entry which is preliminary data.</text>
</comment>
<dbReference type="PRINTS" id="PR00038">
    <property type="entry name" value="HTHLUXR"/>
</dbReference>
<dbReference type="Proteomes" id="UP000295106">
    <property type="component" value="Unassembled WGS sequence"/>
</dbReference>
<dbReference type="InterPro" id="IPR000792">
    <property type="entry name" value="Tscrpt_reg_LuxR_C"/>
</dbReference>
<dbReference type="InterPro" id="IPR039420">
    <property type="entry name" value="WalR-like"/>
</dbReference>
<evidence type="ECO:0000259" key="2">
    <source>
        <dbReference type="SMART" id="SM00421"/>
    </source>
</evidence>
<gene>
    <name evidence="3" type="ORF">EV684_11425</name>
</gene>
<name>A0A4R2LYI0_RUBGE</name>
<dbReference type="GO" id="GO:0003677">
    <property type="term" value="F:DNA binding"/>
    <property type="evidence" value="ECO:0007669"/>
    <property type="project" value="UniProtKB-KW"/>
</dbReference>
<protein>
    <submittedName>
        <fullName evidence="3">LuxR family transcriptional regulator</fullName>
    </submittedName>
</protein>
<evidence type="ECO:0000256" key="1">
    <source>
        <dbReference type="ARBA" id="ARBA00023125"/>
    </source>
</evidence>
<evidence type="ECO:0000313" key="3">
    <source>
        <dbReference type="EMBL" id="TCO99728.1"/>
    </source>
</evidence>
<dbReference type="InterPro" id="IPR036388">
    <property type="entry name" value="WH-like_DNA-bd_sf"/>
</dbReference>
<dbReference type="Pfam" id="PF00196">
    <property type="entry name" value="GerE"/>
    <property type="match status" value="1"/>
</dbReference>
<dbReference type="GeneID" id="99685511"/>
<dbReference type="EMBL" id="SLXD01000014">
    <property type="protein sequence ID" value="TCO99728.1"/>
    <property type="molecule type" value="Genomic_DNA"/>
</dbReference>